<accession>A0A251VG33</accession>
<keyword evidence="1" id="KW-1133">Transmembrane helix</keyword>
<keyword evidence="1" id="KW-0472">Membrane</keyword>
<protein>
    <submittedName>
        <fullName evidence="2">Uncharacterized protein</fullName>
    </submittedName>
</protein>
<proteinExistence type="predicted"/>
<dbReference type="AlphaFoldDB" id="A0A251VG33"/>
<dbReference type="EMBL" id="CM007891">
    <property type="protein sequence ID" value="OTG34153.1"/>
    <property type="molecule type" value="Genomic_DNA"/>
</dbReference>
<name>A0A251VG33_HELAN</name>
<gene>
    <name evidence="2" type="ORF">HannXRQ_Chr02g0042601</name>
</gene>
<reference evidence="3" key="1">
    <citation type="journal article" date="2017" name="Nature">
        <title>The sunflower genome provides insights into oil metabolism, flowering and Asterid evolution.</title>
        <authorList>
            <person name="Badouin H."/>
            <person name="Gouzy J."/>
            <person name="Grassa C.J."/>
            <person name="Murat F."/>
            <person name="Staton S.E."/>
            <person name="Cottret L."/>
            <person name="Lelandais-Briere C."/>
            <person name="Owens G.L."/>
            <person name="Carrere S."/>
            <person name="Mayjonade B."/>
            <person name="Legrand L."/>
            <person name="Gill N."/>
            <person name="Kane N.C."/>
            <person name="Bowers J.E."/>
            <person name="Hubner S."/>
            <person name="Bellec A."/>
            <person name="Berard A."/>
            <person name="Berges H."/>
            <person name="Blanchet N."/>
            <person name="Boniface M.C."/>
            <person name="Brunel D."/>
            <person name="Catrice O."/>
            <person name="Chaidir N."/>
            <person name="Claudel C."/>
            <person name="Donnadieu C."/>
            <person name="Faraut T."/>
            <person name="Fievet G."/>
            <person name="Helmstetter N."/>
            <person name="King M."/>
            <person name="Knapp S.J."/>
            <person name="Lai Z."/>
            <person name="Le Paslier M.C."/>
            <person name="Lippi Y."/>
            <person name="Lorenzon L."/>
            <person name="Mandel J.R."/>
            <person name="Marage G."/>
            <person name="Marchand G."/>
            <person name="Marquand E."/>
            <person name="Bret-Mestries E."/>
            <person name="Morien E."/>
            <person name="Nambeesan S."/>
            <person name="Nguyen T."/>
            <person name="Pegot-Espagnet P."/>
            <person name="Pouilly N."/>
            <person name="Raftis F."/>
            <person name="Sallet E."/>
            <person name="Schiex T."/>
            <person name="Thomas J."/>
            <person name="Vandecasteele C."/>
            <person name="Vares D."/>
            <person name="Vear F."/>
            <person name="Vautrin S."/>
            <person name="Crespi M."/>
            <person name="Mangin B."/>
            <person name="Burke J.M."/>
            <person name="Salse J."/>
            <person name="Munos S."/>
            <person name="Vincourt P."/>
            <person name="Rieseberg L.H."/>
            <person name="Langlade N.B."/>
        </authorList>
    </citation>
    <scope>NUCLEOTIDE SEQUENCE [LARGE SCALE GENOMIC DNA]</scope>
    <source>
        <strain evidence="3">cv. SF193</strain>
    </source>
</reference>
<dbReference type="InParanoid" id="A0A251VG33"/>
<feature type="transmembrane region" description="Helical" evidence="1">
    <location>
        <begin position="27"/>
        <end position="58"/>
    </location>
</feature>
<dbReference type="Proteomes" id="UP000215914">
    <property type="component" value="Chromosome 2"/>
</dbReference>
<keyword evidence="1" id="KW-0812">Transmembrane</keyword>
<organism evidence="2 3">
    <name type="scientific">Helianthus annuus</name>
    <name type="common">Common sunflower</name>
    <dbReference type="NCBI Taxonomy" id="4232"/>
    <lineage>
        <taxon>Eukaryota</taxon>
        <taxon>Viridiplantae</taxon>
        <taxon>Streptophyta</taxon>
        <taxon>Embryophyta</taxon>
        <taxon>Tracheophyta</taxon>
        <taxon>Spermatophyta</taxon>
        <taxon>Magnoliopsida</taxon>
        <taxon>eudicotyledons</taxon>
        <taxon>Gunneridae</taxon>
        <taxon>Pentapetalae</taxon>
        <taxon>asterids</taxon>
        <taxon>campanulids</taxon>
        <taxon>Asterales</taxon>
        <taxon>Asteraceae</taxon>
        <taxon>Asteroideae</taxon>
        <taxon>Heliantheae alliance</taxon>
        <taxon>Heliantheae</taxon>
        <taxon>Helianthus</taxon>
    </lineage>
</organism>
<evidence type="ECO:0000313" key="2">
    <source>
        <dbReference type="EMBL" id="OTG34153.1"/>
    </source>
</evidence>
<keyword evidence="3" id="KW-1185">Reference proteome</keyword>
<evidence type="ECO:0000313" key="3">
    <source>
        <dbReference type="Proteomes" id="UP000215914"/>
    </source>
</evidence>
<sequence>MVASSSSFFIVQHQDLGLTLAFLATDVFFLALHIILYVVLSAAFCFCLPCIIAFMYYFNRQERASDGENQEPTKIQLYSVQC</sequence>
<evidence type="ECO:0000256" key="1">
    <source>
        <dbReference type="SAM" id="Phobius"/>
    </source>
</evidence>